<feature type="transmembrane region" description="Helical" evidence="8">
    <location>
        <begin position="419"/>
        <end position="438"/>
    </location>
</feature>
<comment type="domain">
    <text evidence="8">The DHHC domain is required for palmitoyltransferase activity.</text>
</comment>
<keyword evidence="2 8" id="KW-0812">Transmembrane</keyword>
<comment type="catalytic activity">
    <reaction evidence="8">
        <text>L-cysteinyl-[protein] + hexadecanoyl-CoA = S-hexadecanoyl-L-cysteinyl-[protein] + CoA</text>
        <dbReference type="Rhea" id="RHEA:36683"/>
        <dbReference type="Rhea" id="RHEA-COMP:10131"/>
        <dbReference type="Rhea" id="RHEA-COMP:11032"/>
        <dbReference type="ChEBI" id="CHEBI:29950"/>
        <dbReference type="ChEBI" id="CHEBI:57287"/>
        <dbReference type="ChEBI" id="CHEBI:57379"/>
        <dbReference type="ChEBI" id="CHEBI:74151"/>
        <dbReference type="EC" id="2.3.1.225"/>
    </reaction>
</comment>
<evidence type="ECO:0000259" key="10">
    <source>
        <dbReference type="Pfam" id="PF01529"/>
    </source>
</evidence>
<dbReference type="EMBL" id="BEZZ01000480">
    <property type="protein sequence ID" value="GCC33031.1"/>
    <property type="molecule type" value="Genomic_DNA"/>
</dbReference>
<organism evidence="11 12">
    <name type="scientific">Chiloscyllium punctatum</name>
    <name type="common">Brownbanded bambooshark</name>
    <name type="synonym">Hemiscyllium punctatum</name>
    <dbReference type="NCBI Taxonomy" id="137246"/>
    <lineage>
        <taxon>Eukaryota</taxon>
        <taxon>Metazoa</taxon>
        <taxon>Chordata</taxon>
        <taxon>Craniata</taxon>
        <taxon>Vertebrata</taxon>
        <taxon>Chondrichthyes</taxon>
        <taxon>Elasmobranchii</taxon>
        <taxon>Galeomorphii</taxon>
        <taxon>Galeoidea</taxon>
        <taxon>Orectolobiformes</taxon>
        <taxon>Hemiscylliidae</taxon>
        <taxon>Chiloscyllium</taxon>
    </lineage>
</organism>
<dbReference type="EC" id="2.3.1.225" evidence="8"/>
<comment type="subcellular location">
    <subcellularLocation>
        <location evidence="1">Membrane</location>
        <topology evidence="1">Multi-pass membrane protein</topology>
    </subcellularLocation>
</comment>
<name>A0A401SRL0_CHIPU</name>
<dbReference type="PROSITE" id="PS50216">
    <property type="entry name" value="DHHC"/>
    <property type="match status" value="1"/>
</dbReference>
<dbReference type="STRING" id="137246.A0A401SRL0"/>
<feature type="transmembrane region" description="Helical" evidence="8">
    <location>
        <begin position="289"/>
        <end position="306"/>
    </location>
</feature>
<dbReference type="AlphaFoldDB" id="A0A401SRL0"/>
<feature type="repeat" description="ANK" evidence="7">
    <location>
        <begin position="206"/>
        <end position="226"/>
    </location>
</feature>
<comment type="similarity">
    <text evidence="8">Belongs to the DHHC palmitoyltransferase family.</text>
</comment>
<feature type="repeat" description="ANK" evidence="7">
    <location>
        <begin position="107"/>
        <end position="139"/>
    </location>
</feature>
<evidence type="ECO:0000256" key="7">
    <source>
        <dbReference type="PROSITE-ProRule" id="PRU00023"/>
    </source>
</evidence>
<feature type="repeat" description="ANK" evidence="7">
    <location>
        <begin position="173"/>
        <end position="205"/>
    </location>
</feature>
<dbReference type="Pfam" id="PF12796">
    <property type="entry name" value="Ank_2"/>
    <property type="match status" value="1"/>
</dbReference>
<dbReference type="InterPro" id="IPR002110">
    <property type="entry name" value="Ankyrin_rpt"/>
</dbReference>
<feature type="repeat" description="ANK" evidence="7">
    <location>
        <begin position="140"/>
        <end position="172"/>
    </location>
</feature>
<dbReference type="PROSITE" id="PS50297">
    <property type="entry name" value="ANK_REP_REGION"/>
    <property type="match status" value="3"/>
</dbReference>
<dbReference type="InterPro" id="IPR036770">
    <property type="entry name" value="Ankyrin_rpt-contain_sf"/>
</dbReference>
<dbReference type="SMART" id="SM00248">
    <property type="entry name" value="ANK"/>
    <property type="match status" value="6"/>
</dbReference>
<evidence type="ECO:0000256" key="2">
    <source>
        <dbReference type="ARBA" id="ARBA00022692"/>
    </source>
</evidence>
<evidence type="ECO:0000256" key="9">
    <source>
        <dbReference type="SAM" id="MobiDB-lite"/>
    </source>
</evidence>
<sequence length="538" mass="60745">MVAVAYTQLSPGSRRRGAHGRGGKVQPAGEAHLPGQGHWQHTVPALLTGSLSELQTLAEMGELAHQCQYDENGHTLVHWAALTASVSLLRNLVDLRLPVNLPSRSEPAQRPIHWAAVKGHIPVTEILLQAGVSIDERDQRGCTPLIIASQCGHIALCCYLVGKGASLQACDSQGDNALHWAAFKGHCELTRLLIYTGFNPRQLDGFGQTPLHLAVLSGDLPTVQLLCEQCGVELETEDKNGNTPLKLARECQYKDIILYLENSIYQARSMIPKFDWSSLVFGPPGKSKGPILFFNGCLLLWGYPTYFTQIVSISFNRLMTCHIAFLVGNVLMWYLFLKASLMDPGFLQRDSEEYNRALRQAVYSDEWKQGKNPLNRLCHTCHLVKPLRSKHCHVTNRCVRCFDHYCPYIYNDVGYRNRVYFLGFLATMCLNSVLGVYFAWDWFNEMGRSIFIGIGFIFLSVIAFASAIMTCIYFYTATVNITINEHMNQKRYSHLSDEKGHFRNLFNRGIKLNLMEFFHLIDPPKEHELNTLNQLCSI</sequence>
<evidence type="ECO:0000256" key="6">
    <source>
        <dbReference type="ARBA" id="ARBA00023136"/>
    </source>
</evidence>
<keyword evidence="5 7" id="KW-0040">ANK repeat</keyword>
<dbReference type="GO" id="GO:0000139">
    <property type="term" value="C:Golgi membrane"/>
    <property type="evidence" value="ECO:0007669"/>
    <property type="project" value="TreeGrafter"/>
</dbReference>
<dbReference type="PANTHER" id="PTHR24161">
    <property type="entry name" value="ANK_REP_REGION DOMAIN-CONTAINING PROTEIN-RELATED"/>
    <property type="match status" value="1"/>
</dbReference>
<dbReference type="PROSITE" id="PS50088">
    <property type="entry name" value="ANK_REPEAT"/>
    <property type="match status" value="4"/>
</dbReference>
<accession>A0A401SRL0</accession>
<dbReference type="PANTHER" id="PTHR24161:SF17">
    <property type="entry name" value="PALMITOYLTRANSFERASE"/>
    <property type="match status" value="1"/>
</dbReference>
<feature type="transmembrane region" description="Helical" evidence="8">
    <location>
        <begin position="450"/>
        <end position="475"/>
    </location>
</feature>
<dbReference type="OrthoDB" id="163438at2759"/>
<comment type="caution">
    <text evidence="11">The sequence shown here is derived from an EMBL/GenBank/DDBJ whole genome shotgun (WGS) entry which is preliminary data.</text>
</comment>
<feature type="transmembrane region" description="Helical" evidence="8">
    <location>
        <begin position="318"/>
        <end position="336"/>
    </location>
</feature>
<dbReference type="Pfam" id="PF01529">
    <property type="entry name" value="DHHC"/>
    <property type="match status" value="1"/>
</dbReference>
<dbReference type="SUPFAM" id="SSF48403">
    <property type="entry name" value="Ankyrin repeat"/>
    <property type="match status" value="1"/>
</dbReference>
<protein>
    <recommendedName>
        <fullName evidence="8">Palmitoyltransferase</fullName>
        <ecNumber evidence="8">2.3.1.225</ecNumber>
    </recommendedName>
</protein>
<dbReference type="Gene3D" id="1.25.40.20">
    <property type="entry name" value="Ankyrin repeat-containing domain"/>
    <property type="match status" value="2"/>
</dbReference>
<dbReference type="GO" id="GO:0019706">
    <property type="term" value="F:protein-cysteine S-palmitoyltransferase activity"/>
    <property type="evidence" value="ECO:0007669"/>
    <property type="project" value="UniProtKB-EC"/>
</dbReference>
<gene>
    <name evidence="11" type="ORF">chiPu_0011497</name>
</gene>
<evidence type="ECO:0000313" key="11">
    <source>
        <dbReference type="EMBL" id="GCC33031.1"/>
    </source>
</evidence>
<feature type="compositionally biased region" description="Basic residues" evidence="9">
    <location>
        <begin position="13"/>
        <end position="22"/>
    </location>
</feature>
<dbReference type="OMA" id="VMWISWI"/>
<proteinExistence type="inferred from homology"/>
<evidence type="ECO:0000313" key="12">
    <source>
        <dbReference type="Proteomes" id="UP000287033"/>
    </source>
</evidence>
<evidence type="ECO:0000256" key="4">
    <source>
        <dbReference type="ARBA" id="ARBA00022989"/>
    </source>
</evidence>
<evidence type="ECO:0000256" key="8">
    <source>
        <dbReference type="RuleBase" id="RU079119"/>
    </source>
</evidence>
<dbReference type="Pfam" id="PF13606">
    <property type="entry name" value="Ank_3"/>
    <property type="match status" value="1"/>
</dbReference>
<keyword evidence="3" id="KW-0677">Repeat</keyword>
<feature type="domain" description="Palmitoyltransferase DHHC" evidence="10">
    <location>
        <begin position="375"/>
        <end position="489"/>
    </location>
</feature>
<keyword evidence="12" id="KW-1185">Reference proteome</keyword>
<evidence type="ECO:0000256" key="3">
    <source>
        <dbReference type="ARBA" id="ARBA00022737"/>
    </source>
</evidence>
<evidence type="ECO:0000256" key="5">
    <source>
        <dbReference type="ARBA" id="ARBA00023043"/>
    </source>
</evidence>
<evidence type="ECO:0000256" key="1">
    <source>
        <dbReference type="ARBA" id="ARBA00004141"/>
    </source>
</evidence>
<keyword evidence="4 8" id="KW-1133">Transmembrane helix</keyword>
<reference evidence="11 12" key="1">
    <citation type="journal article" date="2018" name="Nat. Ecol. Evol.">
        <title>Shark genomes provide insights into elasmobranch evolution and the origin of vertebrates.</title>
        <authorList>
            <person name="Hara Y"/>
            <person name="Yamaguchi K"/>
            <person name="Onimaru K"/>
            <person name="Kadota M"/>
            <person name="Koyanagi M"/>
            <person name="Keeley SD"/>
            <person name="Tatsumi K"/>
            <person name="Tanaka K"/>
            <person name="Motone F"/>
            <person name="Kageyama Y"/>
            <person name="Nozu R"/>
            <person name="Adachi N"/>
            <person name="Nishimura O"/>
            <person name="Nakagawa R"/>
            <person name="Tanegashima C"/>
            <person name="Kiyatake I"/>
            <person name="Matsumoto R"/>
            <person name="Murakumo K"/>
            <person name="Nishida K"/>
            <person name="Terakita A"/>
            <person name="Kuratani S"/>
            <person name="Sato K"/>
            <person name="Hyodo S Kuraku.S."/>
        </authorList>
    </citation>
    <scope>NUCLEOTIDE SEQUENCE [LARGE SCALE GENOMIC DNA]</scope>
</reference>
<dbReference type="InterPro" id="IPR001594">
    <property type="entry name" value="Palmitoyltrfase_DHHC"/>
</dbReference>
<feature type="region of interest" description="Disordered" evidence="9">
    <location>
        <begin position="1"/>
        <end position="36"/>
    </location>
</feature>
<keyword evidence="8" id="KW-0808">Transferase</keyword>
<keyword evidence="6 8" id="KW-0472">Membrane</keyword>
<dbReference type="Proteomes" id="UP000287033">
    <property type="component" value="Unassembled WGS sequence"/>
</dbReference>
<keyword evidence="8" id="KW-0012">Acyltransferase</keyword>